<protein>
    <submittedName>
        <fullName evidence="1">Uncharacterized protein</fullName>
    </submittedName>
</protein>
<evidence type="ECO:0000313" key="2">
    <source>
        <dbReference type="Proteomes" id="UP000828390"/>
    </source>
</evidence>
<dbReference type="InterPro" id="IPR050778">
    <property type="entry name" value="Cueball_EGF_LRP_Nidogen"/>
</dbReference>
<dbReference type="Proteomes" id="UP000828390">
    <property type="component" value="Unassembled WGS sequence"/>
</dbReference>
<reference evidence="1" key="2">
    <citation type="submission" date="2020-11" db="EMBL/GenBank/DDBJ databases">
        <authorList>
            <person name="McCartney M.A."/>
            <person name="Auch B."/>
            <person name="Kono T."/>
            <person name="Mallez S."/>
            <person name="Becker A."/>
            <person name="Gohl D.M."/>
            <person name="Silverstein K.A.T."/>
            <person name="Koren S."/>
            <person name="Bechman K.B."/>
            <person name="Herman A."/>
            <person name="Abrahante J.E."/>
            <person name="Garbe J."/>
        </authorList>
    </citation>
    <scope>NUCLEOTIDE SEQUENCE</scope>
    <source>
        <strain evidence="1">Duluth1</strain>
        <tissue evidence="1">Whole animal</tissue>
    </source>
</reference>
<dbReference type="PANTHER" id="PTHR46513:SF13">
    <property type="entry name" value="EGF-LIKE DOMAIN-CONTAINING PROTEIN"/>
    <property type="match status" value="1"/>
</dbReference>
<comment type="caution">
    <text evidence="1">The sequence shown here is derived from an EMBL/GenBank/DDBJ whole genome shotgun (WGS) entry which is preliminary data.</text>
</comment>
<dbReference type="GO" id="GO:0005886">
    <property type="term" value="C:plasma membrane"/>
    <property type="evidence" value="ECO:0007669"/>
    <property type="project" value="TreeGrafter"/>
</dbReference>
<evidence type="ECO:0000313" key="1">
    <source>
        <dbReference type="EMBL" id="KAH3750002.1"/>
    </source>
</evidence>
<dbReference type="AlphaFoldDB" id="A0A9D4DI40"/>
<proteinExistence type="predicted"/>
<dbReference type="SUPFAM" id="SSF63825">
    <property type="entry name" value="YWTD domain"/>
    <property type="match status" value="1"/>
</dbReference>
<gene>
    <name evidence="1" type="ORF">DPMN_184518</name>
</gene>
<dbReference type="PANTHER" id="PTHR46513">
    <property type="entry name" value="VITELLOGENIN RECEPTOR-LIKE PROTEIN-RELATED-RELATED"/>
    <property type="match status" value="1"/>
</dbReference>
<dbReference type="EMBL" id="JAIWYP010000010">
    <property type="protein sequence ID" value="KAH3750002.1"/>
    <property type="molecule type" value="Genomic_DNA"/>
</dbReference>
<dbReference type="GO" id="GO:0017147">
    <property type="term" value="F:Wnt-protein binding"/>
    <property type="evidence" value="ECO:0007669"/>
    <property type="project" value="TreeGrafter"/>
</dbReference>
<reference evidence="1" key="1">
    <citation type="journal article" date="2019" name="bioRxiv">
        <title>The Genome of the Zebra Mussel, Dreissena polymorpha: A Resource for Invasive Species Research.</title>
        <authorList>
            <person name="McCartney M.A."/>
            <person name="Auch B."/>
            <person name="Kono T."/>
            <person name="Mallez S."/>
            <person name="Zhang Y."/>
            <person name="Obille A."/>
            <person name="Becker A."/>
            <person name="Abrahante J.E."/>
            <person name="Garbe J."/>
            <person name="Badalamenti J.P."/>
            <person name="Herman A."/>
            <person name="Mangelson H."/>
            <person name="Liachko I."/>
            <person name="Sullivan S."/>
            <person name="Sone E.D."/>
            <person name="Koren S."/>
            <person name="Silverstein K.A.T."/>
            <person name="Beckman K.B."/>
            <person name="Gohl D.M."/>
        </authorList>
    </citation>
    <scope>NUCLEOTIDE SEQUENCE</scope>
    <source>
        <strain evidence="1">Duluth1</strain>
        <tissue evidence="1">Whole animal</tissue>
    </source>
</reference>
<keyword evidence="2" id="KW-1185">Reference proteome</keyword>
<organism evidence="1 2">
    <name type="scientific">Dreissena polymorpha</name>
    <name type="common">Zebra mussel</name>
    <name type="synonym">Mytilus polymorpha</name>
    <dbReference type="NCBI Taxonomy" id="45954"/>
    <lineage>
        <taxon>Eukaryota</taxon>
        <taxon>Metazoa</taxon>
        <taxon>Spiralia</taxon>
        <taxon>Lophotrochozoa</taxon>
        <taxon>Mollusca</taxon>
        <taxon>Bivalvia</taxon>
        <taxon>Autobranchia</taxon>
        <taxon>Heteroconchia</taxon>
        <taxon>Euheterodonta</taxon>
        <taxon>Imparidentia</taxon>
        <taxon>Neoheterodontei</taxon>
        <taxon>Myida</taxon>
        <taxon>Dreissenoidea</taxon>
        <taxon>Dreissenidae</taxon>
        <taxon>Dreissena</taxon>
    </lineage>
</organism>
<sequence length="85" mass="9793">MFSFQEVLHSSTVLNPDGIAVDWVGRNLYWCDRNTDTIEVCGWLLCIFKQVFRRKTEGKNWLLDWQMRAGWLAGWRAGGTSLSGP</sequence>
<name>A0A9D4DI40_DREPO</name>
<dbReference type="GO" id="GO:0060070">
    <property type="term" value="P:canonical Wnt signaling pathway"/>
    <property type="evidence" value="ECO:0007669"/>
    <property type="project" value="TreeGrafter"/>
</dbReference>
<dbReference type="InterPro" id="IPR011042">
    <property type="entry name" value="6-blade_b-propeller_TolB-like"/>
</dbReference>
<dbReference type="Gene3D" id="2.120.10.30">
    <property type="entry name" value="TolB, C-terminal domain"/>
    <property type="match status" value="1"/>
</dbReference>
<dbReference type="SMART" id="SM00135">
    <property type="entry name" value="LY"/>
    <property type="match status" value="1"/>
</dbReference>
<dbReference type="GO" id="GO:0042813">
    <property type="term" value="F:Wnt receptor activity"/>
    <property type="evidence" value="ECO:0007669"/>
    <property type="project" value="TreeGrafter"/>
</dbReference>
<accession>A0A9D4DI40</accession>
<dbReference type="InterPro" id="IPR000033">
    <property type="entry name" value="LDLR_classB_rpt"/>
</dbReference>